<keyword evidence="14" id="KW-0808">Transferase</keyword>
<gene>
    <name evidence="14" type="primary">dat_1</name>
    <name evidence="14" type="ORF">ROA7450_00551</name>
</gene>
<reference evidence="14 15" key="1">
    <citation type="submission" date="2017-03" db="EMBL/GenBank/DDBJ databases">
        <authorList>
            <person name="Afonso C.L."/>
            <person name="Miller P.J."/>
            <person name="Scott M.A."/>
            <person name="Spackman E."/>
            <person name="Goraichik I."/>
            <person name="Dimitrov K.M."/>
            <person name="Suarez D.L."/>
            <person name="Swayne D.E."/>
        </authorList>
    </citation>
    <scope>NUCLEOTIDE SEQUENCE [LARGE SCALE GENOMIC DNA]</scope>
    <source>
        <strain evidence="14 15">CECT 7450</strain>
    </source>
</reference>
<evidence type="ECO:0000256" key="2">
    <source>
        <dbReference type="ARBA" id="ARBA00003109"/>
    </source>
</evidence>
<comment type="catalytic activity">
    <reaction evidence="12">
        <text>L-isoleucine + 2-oxoglutarate = (S)-3-methyl-2-oxopentanoate + L-glutamate</text>
        <dbReference type="Rhea" id="RHEA:24801"/>
        <dbReference type="ChEBI" id="CHEBI:16810"/>
        <dbReference type="ChEBI" id="CHEBI:29985"/>
        <dbReference type="ChEBI" id="CHEBI:35146"/>
        <dbReference type="ChEBI" id="CHEBI:58045"/>
        <dbReference type="EC" id="2.6.1.42"/>
    </reaction>
</comment>
<comment type="similarity">
    <text evidence="6">Belongs to the class-IV pyridoxal-phosphate-dependent aminotransferase family.</text>
</comment>
<dbReference type="AlphaFoldDB" id="A0A1X6YDT6"/>
<dbReference type="Gene3D" id="3.20.10.10">
    <property type="entry name" value="D-amino Acid Aminotransferase, subunit A, domain 2"/>
    <property type="match status" value="1"/>
</dbReference>
<keyword evidence="10" id="KW-0028">Amino-acid biosynthesis</keyword>
<protein>
    <recommendedName>
        <fullName evidence="8">Probable branched-chain-amino-acid aminotransferase</fullName>
        <ecNumber evidence="7">2.6.1.42</ecNumber>
    </recommendedName>
</protein>
<dbReference type="GO" id="GO:0052655">
    <property type="term" value="F:L-valine-2-oxoglutarate transaminase activity"/>
    <property type="evidence" value="ECO:0007669"/>
    <property type="project" value="RHEA"/>
</dbReference>
<comment type="catalytic activity">
    <reaction evidence="13">
        <text>L-leucine + 2-oxoglutarate = 4-methyl-2-oxopentanoate + L-glutamate</text>
        <dbReference type="Rhea" id="RHEA:18321"/>
        <dbReference type="ChEBI" id="CHEBI:16810"/>
        <dbReference type="ChEBI" id="CHEBI:17865"/>
        <dbReference type="ChEBI" id="CHEBI:29985"/>
        <dbReference type="ChEBI" id="CHEBI:57427"/>
        <dbReference type="EC" id="2.6.1.42"/>
    </reaction>
</comment>
<dbReference type="InterPro" id="IPR043131">
    <property type="entry name" value="BCAT-like_N"/>
</dbReference>
<dbReference type="InterPro" id="IPR050571">
    <property type="entry name" value="Class-IV_PLP-Dep_Aminotrnsfr"/>
</dbReference>
<dbReference type="FunFam" id="3.20.10.10:FF:000002">
    <property type="entry name" value="D-alanine aminotransferase"/>
    <property type="match status" value="1"/>
</dbReference>
<evidence type="ECO:0000256" key="1">
    <source>
        <dbReference type="ARBA" id="ARBA00001933"/>
    </source>
</evidence>
<evidence type="ECO:0000256" key="9">
    <source>
        <dbReference type="ARBA" id="ARBA00022898"/>
    </source>
</evidence>
<dbReference type="OrthoDB" id="9805628at2"/>
<dbReference type="RefSeq" id="WP_085804144.1">
    <property type="nucleotide sequence ID" value="NZ_FWFX01000002.1"/>
</dbReference>
<dbReference type="EMBL" id="FWFX01000002">
    <property type="protein sequence ID" value="SLN17778.1"/>
    <property type="molecule type" value="Genomic_DNA"/>
</dbReference>
<dbReference type="InterPro" id="IPR043132">
    <property type="entry name" value="BCAT-like_C"/>
</dbReference>
<evidence type="ECO:0000256" key="10">
    <source>
        <dbReference type="ARBA" id="ARBA00023304"/>
    </source>
</evidence>
<accession>A0A1X6YDT6</accession>
<comment type="cofactor">
    <cofactor evidence="1">
        <name>pyridoxal 5'-phosphate</name>
        <dbReference type="ChEBI" id="CHEBI:597326"/>
    </cofactor>
</comment>
<sequence length="286" mass="31525">MSRTIWMNGAFMAEDQAQVPIFDRGLLFADAVYEGLGVLDGQVVDFAYHMARLKRSLSELKMDEPMDEAEWKTMLAELIARNDVQEGFIYLHITRGVHDRDYLYPEGLKPNMFAFTQPQHGGGADEAPEALKLGTAPDIRWARRDIKTTNLLGQVLAKVAARDAGADEALMIDPEGYVTEGGAVSFFMVKDGVLYARPLLGELLPGVTRASMLRVADELGLEIREDRYQLESVFEADEAFVTGASSYVQPVSHVDDRQIGDGSAGPVTLKLREAYLAAVRSGFTSD</sequence>
<evidence type="ECO:0000256" key="5">
    <source>
        <dbReference type="ARBA" id="ARBA00005072"/>
    </source>
</evidence>
<comment type="pathway">
    <text evidence="4">Amino-acid biosynthesis; L-valine biosynthesis; L-valine from pyruvate: step 4/4.</text>
</comment>
<dbReference type="PANTHER" id="PTHR42743:SF11">
    <property type="entry name" value="AMINODEOXYCHORISMATE LYASE"/>
    <property type="match status" value="1"/>
</dbReference>
<keyword evidence="15" id="KW-1185">Reference proteome</keyword>
<dbReference type="GO" id="GO:0008652">
    <property type="term" value="P:amino acid biosynthetic process"/>
    <property type="evidence" value="ECO:0007669"/>
    <property type="project" value="UniProtKB-ARBA"/>
</dbReference>
<organism evidence="14 15">
    <name type="scientific">Roseovarius albus</name>
    <dbReference type="NCBI Taxonomy" id="1247867"/>
    <lineage>
        <taxon>Bacteria</taxon>
        <taxon>Pseudomonadati</taxon>
        <taxon>Pseudomonadota</taxon>
        <taxon>Alphaproteobacteria</taxon>
        <taxon>Rhodobacterales</taxon>
        <taxon>Roseobacteraceae</taxon>
        <taxon>Roseovarius</taxon>
    </lineage>
</organism>
<dbReference type="EC" id="2.6.1.42" evidence="7"/>
<dbReference type="InterPro" id="IPR001544">
    <property type="entry name" value="Aminotrans_IV"/>
</dbReference>
<comment type="pathway">
    <text evidence="5">Amino-acid biosynthesis; L-leucine biosynthesis; L-leucine from 3-methyl-2-oxobutanoate: step 4/4.</text>
</comment>
<evidence type="ECO:0000256" key="3">
    <source>
        <dbReference type="ARBA" id="ARBA00004824"/>
    </source>
</evidence>
<name>A0A1X6YDT6_9RHOB</name>
<keyword evidence="10" id="KW-0100">Branched-chain amino acid biosynthesis</keyword>
<comment type="pathway">
    <text evidence="3">Amino-acid biosynthesis; L-isoleucine biosynthesis; L-isoleucine from 2-oxobutanoate: step 4/4.</text>
</comment>
<keyword evidence="9" id="KW-0663">Pyridoxal phosphate</keyword>
<dbReference type="GO" id="GO:0052654">
    <property type="term" value="F:L-leucine-2-oxoglutarate transaminase activity"/>
    <property type="evidence" value="ECO:0007669"/>
    <property type="project" value="RHEA"/>
</dbReference>
<dbReference type="GO" id="GO:0052656">
    <property type="term" value="F:L-isoleucine-2-oxoglutarate transaminase activity"/>
    <property type="evidence" value="ECO:0007669"/>
    <property type="project" value="RHEA"/>
</dbReference>
<evidence type="ECO:0000313" key="15">
    <source>
        <dbReference type="Proteomes" id="UP000193061"/>
    </source>
</evidence>
<dbReference type="SUPFAM" id="SSF56752">
    <property type="entry name" value="D-aminoacid aminotransferase-like PLP-dependent enzymes"/>
    <property type="match status" value="1"/>
</dbReference>
<dbReference type="Proteomes" id="UP000193061">
    <property type="component" value="Unassembled WGS sequence"/>
</dbReference>
<evidence type="ECO:0000256" key="7">
    <source>
        <dbReference type="ARBA" id="ARBA00013053"/>
    </source>
</evidence>
<evidence type="ECO:0000256" key="4">
    <source>
        <dbReference type="ARBA" id="ARBA00004931"/>
    </source>
</evidence>
<dbReference type="GO" id="GO:0009082">
    <property type="term" value="P:branched-chain amino acid biosynthetic process"/>
    <property type="evidence" value="ECO:0007669"/>
    <property type="project" value="UniProtKB-KW"/>
</dbReference>
<dbReference type="CDD" id="cd01558">
    <property type="entry name" value="D-AAT_like"/>
    <property type="match status" value="1"/>
</dbReference>
<comment type="function">
    <text evidence="2">Acts on leucine, isoleucine and valine.</text>
</comment>
<evidence type="ECO:0000313" key="14">
    <source>
        <dbReference type="EMBL" id="SLN17778.1"/>
    </source>
</evidence>
<dbReference type="Gene3D" id="3.30.470.10">
    <property type="match status" value="1"/>
</dbReference>
<dbReference type="PANTHER" id="PTHR42743">
    <property type="entry name" value="AMINO-ACID AMINOTRANSFERASE"/>
    <property type="match status" value="1"/>
</dbReference>
<evidence type="ECO:0000256" key="11">
    <source>
        <dbReference type="ARBA" id="ARBA00048212"/>
    </source>
</evidence>
<evidence type="ECO:0000256" key="6">
    <source>
        <dbReference type="ARBA" id="ARBA00009320"/>
    </source>
</evidence>
<keyword evidence="14" id="KW-0032">Aminotransferase</keyword>
<comment type="catalytic activity">
    <reaction evidence="11">
        <text>L-valine + 2-oxoglutarate = 3-methyl-2-oxobutanoate + L-glutamate</text>
        <dbReference type="Rhea" id="RHEA:24813"/>
        <dbReference type="ChEBI" id="CHEBI:11851"/>
        <dbReference type="ChEBI" id="CHEBI:16810"/>
        <dbReference type="ChEBI" id="CHEBI:29985"/>
        <dbReference type="ChEBI" id="CHEBI:57762"/>
        <dbReference type="EC" id="2.6.1.42"/>
    </reaction>
</comment>
<dbReference type="GO" id="GO:0005829">
    <property type="term" value="C:cytosol"/>
    <property type="evidence" value="ECO:0007669"/>
    <property type="project" value="TreeGrafter"/>
</dbReference>
<evidence type="ECO:0000256" key="13">
    <source>
        <dbReference type="ARBA" id="ARBA00049229"/>
    </source>
</evidence>
<dbReference type="Pfam" id="PF01063">
    <property type="entry name" value="Aminotran_4"/>
    <property type="match status" value="1"/>
</dbReference>
<evidence type="ECO:0000256" key="12">
    <source>
        <dbReference type="ARBA" id="ARBA00048798"/>
    </source>
</evidence>
<evidence type="ECO:0000256" key="8">
    <source>
        <dbReference type="ARBA" id="ARBA00014472"/>
    </source>
</evidence>
<proteinExistence type="inferred from homology"/>
<dbReference type="InterPro" id="IPR036038">
    <property type="entry name" value="Aminotransferase-like"/>
</dbReference>